<dbReference type="GO" id="GO:1902201">
    <property type="term" value="P:negative regulation of bacterial-type flagellum-dependent cell motility"/>
    <property type="evidence" value="ECO:0007669"/>
    <property type="project" value="TreeGrafter"/>
</dbReference>
<evidence type="ECO:0000256" key="4">
    <source>
        <dbReference type="SAM" id="MobiDB-lite"/>
    </source>
</evidence>
<evidence type="ECO:0000259" key="5">
    <source>
        <dbReference type="PROSITE" id="PS50887"/>
    </source>
</evidence>
<dbReference type="InterPro" id="IPR050469">
    <property type="entry name" value="Diguanylate_Cyclase"/>
</dbReference>
<protein>
    <recommendedName>
        <fullName evidence="2">diguanylate cyclase</fullName>
        <ecNumber evidence="2">2.7.7.65</ecNumber>
    </recommendedName>
</protein>
<accession>A0A222FJJ0</accession>
<dbReference type="Proteomes" id="UP000202440">
    <property type="component" value="Chromosome"/>
</dbReference>
<dbReference type="AlphaFoldDB" id="A0A222FJJ0"/>
<dbReference type="NCBIfam" id="TIGR00254">
    <property type="entry name" value="GGDEF"/>
    <property type="match status" value="1"/>
</dbReference>
<feature type="region of interest" description="Disordered" evidence="4">
    <location>
        <begin position="228"/>
        <end position="248"/>
    </location>
</feature>
<keyword evidence="7" id="KW-1185">Reference proteome</keyword>
<dbReference type="SMART" id="SM00267">
    <property type="entry name" value="GGDEF"/>
    <property type="match status" value="1"/>
</dbReference>
<dbReference type="GO" id="GO:0052621">
    <property type="term" value="F:diguanylate cyclase activity"/>
    <property type="evidence" value="ECO:0007669"/>
    <property type="project" value="UniProtKB-EC"/>
</dbReference>
<evidence type="ECO:0000313" key="6">
    <source>
        <dbReference type="EMBL" id="ASP38812.1"/>
    </source>
</evidence>
<dbReference type="FunFam" id="3.30.70.270:FF:000001">
    <property type="entry name" value="Diguanylate cyclase domain protein"/>
    <property type="match status" value="1"/>
</dbReference>
<dbReference type="EC" id="2.7.7.65" evidence="2"/>
<evidence type="ECO:0000313" key="7">
    <source>
        <dbReference type="Proteomes" id="UP000202440"/>
    </source>
</evidence>
<gene>
    <name evidence="6" type="ORF">CHH28_09020</name>
</gene>
<sequence>MASDTANNAVTTTPVCPLGEAQCPVIDEVMQLRQQVLTDPLTGLYNVRHFTAALEQELERTERTGIATALMMIDLDHFKRINDQWGHEVGNRVLRGTAACIRENTRRLDVQCRYGGEEFAVILPSTERRLAIQVAERVRLALQDAMFYVDDDSDQTIDVTASIGIAWHGMDQWHSQQSLVEEADQYLYQAKQQGRNRVCYADQDAHAVTVSQGEKALLHDLFVDEDSPDDASFDAGDEAEWDFDGQGS</sequence>
<name>A0A222FJJ0_9GAMM</name>
<dbReference type="CDD" id="cd01949">
    <property type="entry name" value="GGDEF"/>
    <property type="match status" value="1"/>
</dbReference>
<dbReference type="InterPro" id="IPR000160">
    <property type="entry name" value="GGDEF_dom"/>
</dbReference>
<comment type="cofactor">
    <cofactor evidence="1">
        <name>Mg(2+)</name>
        <dbReference type="ChEBI" id="CHEBI:18420"/>
    </cofactor>
</comment>
<dbReference type="Gene3D" id="3.30.70.270">
    <property type="match status" value="1"/>
</dbReference>
<dbReference type="GO" id="GO:0043709">
    <property type="term" value="P:cell adhesion involved in single-species biofilm formation"/>
    <property type="evidence" value="ECO:0007669"/>
    <property type="project" value="TreeGrafter"/>
</dbReference>
<evidence type="ECO:0000256" key="3">
    <source>
        <dbReference type="ARBA" id="ARBA00034247"/>
    </source>
</evidence>
<dbReference type="KEGG" id="bsan:CHH28_09020"/>
<dbReference type="EMBL" id="CP022530">
    <property type="protein sequence ID" value="ASP38812.1"/>
    <property type="molecule type" value="Genomic_DNA"/>
</dbReference>
<organism evidence="6 7">
    <name type="scientific">Bacterioplanes sanyensis</name>
    <dbReference type="NCBI Taxonomy" id="1249553"/>
    <lineage>
        <taxon>Bacteria</taxon>
        <taxon>Pseudomonadati</taxon>
        <taxon>Pseudomonadota</taxon>
        <taxon>Gammaproteobacteria</taxon>
        <taxon>Oceanospirillales</taxon>
        <taxon>Oceanospirillaceae</taxon>
        <taxon>Bacterioplanes</taxon>
    </lineage>
</organism>
<dbReference type="InterPro" id="IPR043128">
    <property type="entry name" value="Rev_trsase/Diguanyl_cyclase"/>
</dbReference>
<feature type="domain" description="GGDEF" evidence="5">
    <location>
        <begin position="66"/>
        <end position="203"/>
    </location>
</feature>
<dbReference type="PANTHER" id="PTHR45138">
    <property type="entry name" value="REGULATORY COMPONENTS OF SENSORY TRANSDUCTION SYSTEM"/>
    <property type="match status" value="1"/>
</dbReference>
<evidence type="ECO:0000256" key="1">
    <source>
        <dbReference type="ARBA" id="ARBA00001946"/>
    </source>
</evidence>
<proteinExistence type="predicted"/>
<dbReference type="SUPFAM" id="SSF55073">
    <property type="entry name" value="Nucleotide cyclase"/>
    <property type="match status" value="1"/>
</dbReference>
<reference evidence="6 7" key="1">
    <citation type="submission" date="2017-07" db="EMBL/GenBank/DDBJ databases">
        <title>Annotated genome sequence of Bacterioplanes sanyensis isolated from Red Sea.</title>
        <authorList>
            <person name="Rehman Z.U."/>
        </authorList>
    </citation>
    <scope>NUCLEOTIDE SEQUENCE [LARGE SCALE GENOMIC DNA]</scope>
    <source>
        <strain evidence="6 7">NV9</strain>
    </source>
</reference>
<dbReference type="GO" id="GO:0005886">
    <property type="term" value="C:plasma membrane"/>
    <property type="evidence" value="ECO:0007669"/>
    <property type="project" value="TreeGrafter"/>
</dbReference>
<dbReference type="PANTHER" id="PTHR45138:SF9">
    <property type="entry name" value="DIGUANYLATE CYCLASE DGCM-RELATED"/>
    <property type="match status" value="1"/>
</dbReference>
<dbReference type="Pfam" id="PF00990">
    <property type="entry name" value="GGDEF"/>
    <property type="match status" value="1"/>
</dbReference>
<evidence type="ECO:0000256" key="2">
    <source>
        <dbReference type="ARBA" id="ARBA00012528"/>
    </source>
</evidence>
<dbReference type="InterPro" id="IPR029787">
    <property type="entry name" value="Nucleotide_cyclase"/>
</dbReference>
<dbReference type="OrthoDB" id="5296913at2"/>
<comment type="catalytic activity">
    <reaction evidence="3">
        <text>2 GTP = 3',3'-c-di-GMP + 2 diphosphate</text>
        <dbReference type="Rhea" id="RHEA:24898"/>
        <dbReference type="ChEBI" id="CHEBI:33019"/>
        <dbReference type="ChEBI" id="CHEBI:37565"/>
        <dbReference type="ChEBI" id="CHEBI:58805"/>
        <dbReference type="EC" id="2.7.7.65"/>
    </reaction>
</comment>
<dbReference type="PROSITE" id="PS50887">
    <property type="entry name" value="GGDEF"/>
    <property type="match status" value="1"/>
</dbReference>